<evidence type="ECO:0000256" key="4">
    <source>
        <dbReference type="ARBA" id="ARBA00023239"/>
    </source>
</evidence>
<dbReference type="InterPro" id="IPR006913">
    <property type="entry name" value="CENP-V/GFA"/>
</dbReference>
<dbReference type="Pfam" id="PF04828">
    <property type="entry name" value="GFA"/>
    <property type="match status" value="1"/>
</dbReference>
<evidence type="ECO:0000256" key="2">
    <source>
        <dbReference type="ARBA" id="ARBA00022723"/>
    </source>
</evidence>
<accession>A0ABT0A9G8</accession>
<dbReference type="SUPFAM" id="SSF51316">
    <property type="entry name" value="Mss4-like"/>
    <property type="match status" value="1"/>
</dbReference>
<dbReference type="Gene3D" id="3.90.1590.10">
    <property type="entry name" value="glutathione-dependent formaldehyde- activating enzyme (gfa)"/>
    <property type="match status" value="1"/>
</dbReference>
<proteinExistence type="inferred from homology"/>
<evidence type="ECO:0000313" key="6">
    <source>
        <dbReference type="EMBL" id="MCJ1959841.1"/>
    </source>
</evidence>
<keyword evidence="4" id="KW-0456">Lyase</keyword>
<dbReference type="PANTHER" id="PTHR33337:SF40">
    <property type="entry name" value="CENP-V_GFA DOMAIN-CONTAINING PROTEIN-RELATED"/>
    <property type="match status" value="1"/>
</dbReference>
<name>A0ABT0A9G8_9SPHN</name>
<reference evidence="6" key="1">
    <citation type="submission" date="2022-03" db="EMBL/GenBank/DDBJ databases">
        <title>Identification of a novel bacterium isolated from mangrove sediments.</title>
        <authorList>
            <person name="Pan X."/>
        </authorList>
    </citation>
    <scope>NUCLEOTIDE SEQUENCE</scope>
    <source>
        <strain evidence="6">B2637</strain>
    </source>
</reference>
<keyword evidence="7" id="KW-1185">Reference proteome</keyword>
<dbReference type="RefSeq" id="WP_243797292.1">
    <property type="nucleotide sequence ID" value="NZ_JALHAT010000003.1"/>
</dbReference>
<dbReference type="PANTHER" id="PTHR33337">
    <property type="entry name" value="GFA DOMAIN-CONTAINING PROTEIN"/>
    <property type="match status" value="1"/>
</dbReference>
<evidence type="ECO:0000256" key="3">
    <source>
        <dbReference type="ARBA" id="ARBA00022833"/>
    </source>
</evidence>
<dbReference type="Proteomes" id="UP001162802">
    <property type="component" value="Unassembled WGS sequence"/>
</dbReference>
<comment type="caution">
    <text evidence="6">The sequence shown here is derived from an EMBL/GenBank/DDBJ whole genome shotgun (WGS) entry which is preliminary data.</text>
</comment>
<organism evidence="6 7">
    <name type="scientific">Novosphingobium mangrovi</name>
    <name type="common">ex Hu et al. 2023</name>
    <dbReference type="NCBI Taxonomy" id="2930094"/>
    <lineage>
        <taxon>Bacteria</taxon>
        <taxon>Pseudomonadati</taxon>
        <taxon>Pseudomonadota</taxon>
        <taxon>Alphaproteobacteria</taxon>
        <taxon>Sphingomonadales</taxon>
        <taxon>Sphingomonadaceae</taxon>
        <taxon>Novosphingobium</taxon>
    </lineage>
</organism>
<keyword evidence="3" id="KW-0862">Zinc</keyword>
<dbReference type="InterPro" id="IPR011057">
    <property type="entry name" value="Mss4-like_sf"/>
</dbReference>
<gene>
    <name evidence="6" type="ORF">MTR65_04020</name>
</gene>
<evidence type="ECO:0000256" key="1">
    <source>
        <dbReference type="ARBA" id="ARBA00005495"/>
    </source>
</evidence>
<protein>
    <submittedName>
        <fullName evidence="6">GFA family protein</fullName>
    </submittedName>
</protein>
<keyword evidence="2" id="KW-0479">Metal-binding</keyword>
<evidence type="ECO:0000313" key="7">
    <source>
        <dbReference type="Proteomes" id="UP001162802"/>
    </source>
</evidence>
<feature type="domain" description="CENP-V/GFA" evidence="5">
    <location>
        <begin position="5"/>
        <end position="122"/>
    </location>
</feature>
<evidence type="ECO:0000259" key="5">
    <source>
        <dbReference type="PROSITE" id="PS51891"/>
    </source>
</evidence>
<comment type="similarity">
    <text evidence="1">Belongs to the Gfa family.</text>
</comment>
<dbReference type="EMBL" id="JALHAT010000003">
    <property type="protein sequence ID" value="MCJ1959841.1"/>
    <property type="molecule type" value="Genomic_DNA"/>
</dbReference>
<sequence>MSAPYHGACNCGAVTLTIAGEPLWVRQCWCRQCQKAAAGNATCNGLFRTEGMTVSGSVTWRGYTAASGNTVEHGFCPSCGNQLFGRNPIREGAQVVRLGALDDAQDLKVDAIIWTSEAPAWAYFDPRVEQWPAQPPGPTAKSA</sequence>
<dbReference type="PROSITE" id="PS51891">
    <property type="entry name" value="CENP_V_GFA"/>
    <property type="match status" value="1"/>
</dbReference>